<proteinExistence type="predicted"/>
<organism evidence="2 3">
    <name type="scientific">Solanum tuberosum</name>
    <name type="common">Potato</name>
    <dbReference type="NCBI Taxonomy" id="4113"/>
    <lineage>
        <taxon>Eukaryota</taxon>
        <taxon>Viridiplantae</taxon>
        <taxon>Streptophyta</taxon>
        <taxon>Embryophyta</taxon>
        <taxon>Tracheophyta</taxon>
        <taxon>Spermatophyta</taxon>
        <taxon>Magnoliopsida</taxon>
        <taxon>eudicotyledons</taxon>
        <taxon>Gunneridae</taxon>
        <taxon>Pentapetalae</taxon>
        <taxon>asterids</taxon>
        <taxon>lamiids</taxon>
        <taxon>Solanales</taxon>
        <taxon>Solanaceae</taxon>
        <taxon>Solanoideae</taxon>
        <taxon>Solaneae</taxon>
        <taxon>Solanum</taxon>
    </lineage>
</organism>
<evidence type="ECO:0000313" key="2">
    <source>
        <dbReference type="EnsemblPlants" id="PGSC0003DMT400092842"/>
    </source>
</evidence>
<dbReference type="InParanoid" id="M1DQN6"/>
<dbReference type="Gramene" id="PGSC0003DMT400092842">
    <property type="protein sequence ID" value="PGSC0003DMT400092842"/>
    <property type="gene ID" value="PGSC0003DMG400042413"/>
</dbReference>
<dbReference type="PaxDb" id="4113-PGSC0003DMT400092842"/>
<dbReference type="AlphaFoldDB" id="M1DQN6"/>
<dbReference type="EnsemblPlants" id="PGSC0003DMT400092842">
    <property type="protein sequence ID" value="PGSC0003DMT400092842"/>
    <property type="gene ID" value="PGSC0003DMG400042413"/>
</dbReference>
<reference evidence="3" key="1">
    <citation type="journal article" date="2011" name="Nature">
        <title>Genome sequence and analysis of the tuber crop potato.</title>
        <authorList>
            <consortium name="The Potato Genome Sequencing Consortium"/>
        </authorList>
    </citation>
    <scope>NUCLEOTIDE SEQUENCE [LARGE SCALE GENOMIC DNA]</scope>
    <source>
        <strain evidence="3">cv. DM1-3 516 R44</strain>
    </source>
</reference>
<dbReference type="Proteomes" id="UP000011115">
    <property type="component" value="Unassembled WGS sequence"/>
</dbReference>
<protein>
    <submittedName>
        <fullName evidence="2">Uncharacterized protein</fullName>
    </submittedName>
</protein>
<feature type="region of interest" description="Disordered" evidence="1">
    <location>
        <begin position="69"/>
        <end position="96"/>
    </location>
</feature>
<sequence>MLGLGEKRKEEKGEENSRFVDFLEICVWISSRGDTYETQVTRINIQRLFGSSASLIQLSTHSLLMIMPPRKATTGHPTRRNIEEQGVPNTPEMQPQ</sequence>
<feature type="compositionally biased region" description="Polar residues" evidence="1">
    <location>
        <begin position="87"/>
        <end position="96"/>
    </location>
</feature>
<reference evidence="2" key="2">
    <citation type="submission" date="2015-06" db="UniProtKB">
        <authorList>
            <consortium name="EnsemblPlants"/>
        </authorList>
    </citation>
    <scope>IDENTIFICATION</scope>
    <source>
        <strain evidence="2">DM1-3 516 R44</strain>
    </source>
</reference>
<evidence type="ECO:0000256" key="1">
    <source>
        <dbReference type="SAM" id="MobiDB-lite"/>
    </source>
</evidence>
<evidence type="ECO:0000313" key="3">
    <source>
        <dbReference type="Proteomes" id="UP000011115"/>
    </source>
</evidence>
<dbReference type="HOGENOM" id="CLU_2363749_0_0_1"/>
<name>M1DQN6_SOLTU</name>
<keyword evidence="3" id="KW-1185">Reference proteome</keyword>
<accession>M1DQN6</accession>